<organism evidence="12 13">
    <name type="scientific">Cochliobolus sativus</name>
    <name type="common">Common root rot and spot blotch fungus</name>
    <name type="synonym">Bipolaris sorokiniana</name>
    <dbReference type="NCBI Taxonomy" id="45130"/>
    <lineage>
        <taxon>Eukaryota</taxon>
        <taxon>Fungi</taxon>
        <taxon>Dikarya</taxon>
        <taxon>Ascomycota</taxon>
        <taxon>Pezizomycotina</taxon>
        <taxon>Dothideomycetes</taxon>
        <taxon>Pleosporomycetidae</taxon>
        <taxon>Pleosporales</taxon>
        <taxon>Pleosporineae</taxon>
        <taxon>Pleosporaceae</taxon>
        <taxon>Bipolaris</taxon>
    </lineage>
</organism>
<keyword evidence="3" id="KW-0808">Transferase</keyword>
<keyword evidence="5 8" id="KW-0863">Zinc-finger</keyword>
<dbReference type="InterPro" id="IPR038654">
    <property type="entry name" value="PINIT_sf"/>
</dbReference>
<evidence type="ECO:0000313" key="13">
    <source>
        <dbReference type="Proteomes" id="UP000624244"/>
    </source>
</evidence>
<dbReference type="PANTHER" id="PTHR10782">
    <property type="entry name" value="ZINC FINGER MIZ DOMAIN-CONTAINING PROTEIN"/>
    <property type="match status" value="1"/>
</dbReference>
<proteinExistence type="inferred from homology"/>
<dbReference type="GO" id="GO:0008270">
    <property type="term" value="F:zinc ion binding"/>
    <property type="evidence" value="ECO:0007669"/>
    <property type="project" value="UniProtKB-KW"/>
</dbReference>
<feature type="compositionally biased region" description="Pro residues" evidence="9">
    <location>
        <begin position="75"/>
        <end position="95"/>
    </location>
</feature>
<dbReference type="PANTHER" id="PTHR10782:SF4">
    <property type="entry name" value="TONALLI, ISOFORM E"/>
    <property type="match status" value="1"/>
</dbReference>
<dbReference type="GO" id="GO:0061665">
    <property type="term" value="F:SUMO ligase activity"/>
    <property type="evidence" value="ECO:0007669"/>
    <property type="project" value="TreeGrafter"/>
</dbReference>
<feature type="domain" description="SP-RING-type" evidence="10">
    <location>
        <begin position="330"/>
        <end position="411"/>
    </location>
</feature>
<dbReference type="CDD" id="cd16792">
    <property type="entry name" value="SP-RING_Siz-like"/>
    <property type="match status" value="1"/>
</dbReference>
<dbReference type="UniPathway" id="UPA00886"/>
<dbReference type="PROSITE" id="PS51044">
    <property type="entry name" value="ZF_SP_RING"/>
    <property type="match status" value="1"/>
</dbReference>
<sequence length="595" mass="65946">MEATLQHTAATITERSKRLINNDLKKILKEEGKAQTGNKAALQARVIDLITDAVSRRDHEQLRRLHHRVQHHGEAPPPTATSPAAPPYSQPPPPLANGYAMSNGYQSNGARQPHQHHQPTLPSRTLAPVAPACPAAVVLMTTAGPTYFFKDSPFFEIRELVLTNMSLEGIATLSKSLTLNEAQTGRLNSDPSLRLLLFSALEQPLAPYSRLDIAFPSQIEVKVNDAEVKANYKGLKNKPGSTRPADITDFVRTKVANQRNSLLITYALTQKASQPEVSFHSNSSEIPLQKYNLFVYLVRKFSVEELTQRIKRRNVITRGSVLEEMMKKANDPDIEVGSSVMSLKDPISTLRIVTPCRSTVCTHNQCFDADSFLQLQEQAPTWTCPICNKTISFEALAVDEYVQDILSKARNTDQVTIQPNGEWSTEKDLKPKHNNHDDDSDDDLVEITDYRVQAIKSEAAPTPTSLSTPPLPSREPSTAPRSTQKRTSEVVDLTLSDDEEPTRPTKKVAYTTTPNSIPDASRRYQLPPLATTRRPPPPPVYHSSSANVRPEYSRPPSTPPSRHAYHSYRPAQPARPSYPGQGTSTYPTHIGSSSP</sequence>
<dbReference type="Pfam" id="PF02891">
    <property type="entry name" value="zf-MIZ"/>
    <property type="match status" value="1"/>
</dbReference>
<gene>
    <name evidence="12" type="ORF">GGP41_007467</name>
</gene>
<dbReference type="InterPro" id="IPR013083">
    <property type="entry name" value="Znf_RING/FYVE/PHD"/>
</dbReference>
<dbReference type="GO" id="GO:0016925">
    <property type="term" value="P:protein sumoylation"/>
    <property type="evidence" value="ECO:0007669"/>
    <property type="project" value="UniProtKB-UniPathway"/>
</dbReference>
<dbReference type="GO" id="GO:0000785">
    <property type="term" value="C:chromatin"/>
    <property type="evidence" value="ECO:0007669"/>
    <property type="project" value="TreeGrafter"/>
</dbReference>
<evidence type="ECO:0000256" key="9">
    <source>
        <dbReference type="SAM" id="MobiDB-lite"/>
    </source>
</evidence>
<evidence type="ECO:0000256" key="4">
    <source>
        <dbReference type="ARBA" id="ARBA00022723"/>
    </source>
</evidence>
<evidence type="ECO:0000256" key="5">
    <source>
        <dbReference type="ARBA" id="ARBA00022771"/>
    </source>
</evidence>
<evidence type="ECO:0000256" key="7">
    <source>
        <dbReference type="ARBA" id="ARBA00022833"/>
    </source>
</evidence>
<dbReference type="InterPro" id="IPR031141">
    <property type="entry name" value="SIZ1/2_SP-RING"/>
</dbReference>
<evidence type="ECO:0000256" key="6">
    <source>
        <dbReference type="ARBA" id="ARBA00022786"/>
    </source>
</evidence>
<comment type="pathway">
    <text evidence="1">Protein modification; protein sumoylation.</text>
</comment>
<dbReference type="Proteomes" id="UP000624244">
    <property type="component" value="Unassembled WGS sequence"/>
</dbReference>
<reference evidence="12" key="1">
    <citation type="submission" date="2019-11" db="EMBL/GenBank/DDBJ databases">
        <title>Bipolaris sorokiniana Genome sequencing.</title>
        <authorList>
            <person name="Wang H."/>
        </authorList>
    </citation>
    <scope>NUCLEOTIDE SEQUENCE</scope>
</reference>
<evidence type="ECO:0000256" key="3">
    <source>
        <dbReference type="ARBA" id="ARBA00022679"/>
    </source>
</evidence>
<evidence type="ECO:0000256" key="1">
    <source>
        <dbReference type="ARBA" id="ARBA00004718"/>
    </source>
</evidence>
<dbReference type="Gene3D" id="2.60.120.780">
    <property type="entry name" value="PINIT domain"/>
    <property type="match status" value="1"/>
</dbReference>
<dbReference type="PROSITE" id="PS51466">
    <property type="entry name" value="PINIT"/>
    <property type="match status" value="1"/>
</dbReference>
<keyword evidence="4" id="KW-0479">Metal-binding</keyword>
<evidence type="ECO:0000259" key="10">
    <source>
        <dbReference type="PROSITE" id="PS51044"/>
    </source>
</evidence>
<evidence type="ECO:0000313" key="12">
    <source>
        <dbReference type="EMBL" id="KAF5854596.1"/>
    </source>
</evidence>
<accession>A0A8H6DZZ1</accession>
<dbReference type="Gene3D" id="3.30.40.10">
    <property type="entry name" value="Zinc/RING finger domain, C3HC4 (zinc finger)"/>
    <property type="match status" value="1"/>
</dbReference>
<feature type="compositionally biased region" description="Basic and acidic residues" evidence="9">
    <location>
        <begin position="424"/>
        <end position="437"/>
    </location>
</feature>
<dbReference type="EMBL" id="WNKQ01000001">
    <property type="protein sequence ID" value="KAF5854596.1"/>
    <property type="molecule type" value="Genomic_DNA"/>
</dbReference>
<evidence type="ECO:0000256" key="2">
    <source>
        <dbReference type="ARBA" id="ARBA00005383"/>
    </source>
</evidence>
<feature type="domain" description="PINIT" evidence="11">
    <location>
        <begin position="118"/>
        <end position="301"/>
    </location>
</feature>
<dbReference type="InterPro" id="IPR004181">
    <property type="entry name" value="Znf_MIZ"/>
</dbReference>
<comment type="similarity">
    <text evidence="2">Belongs to the PIAS family.</text>
</comment>
<feature type="compositionally biased region" description="Polar residues" evidence="9">
    <location>
        <begin position="580"/>
        <end position="595"/>
    </location>
</feature>
<name>A0A8H6DZZ1_COCSA</name>
<feature type="compositionally biased region" description="Low complexity" evidence="9">
    <location>
        <begin position="457"/>
        <end position="478"/>
    </location>
</feature>
<dbReference type="AlphaFoldDB" id="A0A8H6DZZ1"/>
<evidence type="ECO:0008006" key="14">
    <source>
        <dbReference type="Google" id="ProtNLM"/>
    </source>
</evidence>
<evidence type="ECO:0000256" key="8">
    <source>
        <dbReference type="PROSITE-ProRule" id="PRU00452"/>
    </source>
</evidence>
<keyword evidence="6" id="KW-0833">Ubl conjugation pathway</keyword>
<feature type="region of interest" description="Disordered" evidence="9">
    <location>
        <begin position="455"/>
        <end position="595"/>
    </location>
</feature>
<dbReference type="Pfam" id="PF14324">
    <property type="entry name" value="PINIT"/>
    <property type="match status" value="1"/>
</dbReference>
<feature type="region of interest" description="Disordered" evidence="9">
    <location>
        <begin position="69"/>
        <end position="126"/>
    </location>
</feature>
<feature type="region of interest" description="Disordered" evidence="9">
    <location>
        <begin position="417"/>
        <end position="443"/>
    </location>
</feature>
<dbReference type="InterPro" id="IPR023321">
    <property type="entry name" value="PINIT"/>
</dbReference>
<comment type="caution">
    <text evidence="12">The sequence shown here is derived from an EMBL/GenBank/DDBJ whole genome shotgun (WGS) entry which is preliminary data.</text>
</comment>
<evidence type="ECO:0000259" key="11">
    <source>
        <dbReference type="PROSITE" id="PS51466"/>
    </source>
</evidence>
<keyword evidence="7" id="KW-0862">Zinc</keyword>
<protein>
    <recommendedName>
        <fullName evidence="14">SP-RING-type domain-containing protein</fullName>
    </recommendedName>
</protein>